<keyword evidence="2" id="KW-1185">Reference proteome</keyword>
<evidence type="ECO:0000313" key="1">
    <source>
        <dbReference type="EMBL" id="MBD1371749.1"/>
    </source>
</evidence>
<organism evidence="1 2">
    <name type="scientific">Polycladospora coralii</name>
    <dbReference type="NCBI Taxonomy" id="2771432"/>
    <lineage>
        <taxon>Bacteria</taxon>
        <taxon>Bacillati</taxon>
        <taxon>Bacillota</taxon>
        <taxon>Bacilli</taxon>
        <taxon>Bacillales</taxon>
        <taxon>Thermoactinomycetaceae</taxon>
        <taxon>Polycladospora</taxon>
    </lineage>
</organism>
<dbReference type="Proteomes" id="UP000661691">
    <property type="component" value="Unassembled WGS sequence"/>
</dbReference>
<comment type="caution">
    <text evidence="1">The sequence shown here is derived from an EMBL/GenBank/DDBJ whole genome shotgun (WGS) entry which is preliminary data.</text>
</comment>
<dbReference type="InterPro" id="IPR011009">
    <property type="entry name" value="Kinase-like_dom_sf"/>
</dbReference>
<evidence type="ECO:0000313" key="2">
    <source>
        <dbReference type="Proteomes" id="UP000661691"/>
    </source>
</evidence>
<sequence>MEAPDYVEMEKLIKSEVHHIKPYRRNWCIDTGSGKWIAKKIANKRYASWWLNIDQELRLRGFQSMLTIQSDDQTWFLTPFIESRTGNYSNKNDIKKMISTLARFHHLGRGLKTPPVEGASFLLYHRLYYRLLQFYQVMCNMNHFPEDLSRILRRVGEKYYKAGVHTWKRLSHYPIIPLTNSYRMGNCLAHRDLASHNWIVDHREKVWLIDFETADYDLQLGDYFQISTRMLAENDWDMECLNEIMQSYESFLPLTTLEKKIYHILLSFPNEFYRESIGLAKRKAGYNWDSSLHYLHKISNHFDRWNQAIARLNI</sequence>
<proteinExistence type="predicted"/>
<reference evidence="1" key="1">
    <citation type="submission" date="2020-09" db="EMBL/GenBank/DDBJ databases">
        <title>A novel bacterium of genus Hazenella, isolated from South China Sea.</title>
        <authorList>
            <person name="Huang H."/>
            <person name="Mo K."/>
            <person name="Hu Y."/>
        </authorList>
    </citation>
    <scope>NUCLEOTIDE SEQUENCE</scope>
    <source>
        <strain evidence="1">IB182357</strain>
    </source>
</reference>
<dbReference type="InterPro" id="IPR047175">
    <property type="entry name" value="CotS-like"/>
</dbReference>
<dbReference type="EMBL" id="JACXAH010000005">
    <property type="protein sequence ID" value="MBD1371749.1"/>
    <property type="molecule type" value="Genomic_DNA"/>
</dbReference>
<dbReference type="RefSeq" id="WP_191141676.1">
    <property type="nucleotide sequence ID" value="NZ_JACXAH010000005.1"/>
</dbReference>
<dbReference type="PANTHER" id="PTHR39179">
    <property type="entry name" value="SPORE COAT PROTEIN I"/>
    <property type="match status" value="1"/>
</dbReference>
<name>A0A926N5G2_9BACL</name>
<accession>A0A926N5G2</accession>
<dbReference type="SUPFAM" id="SSF56112">
    <property type="entry name" value="Protein kinase-like (PK-like)"/>
    <property type="match status" value="1"/>
</dbReference>
<dbReference type="Gene3D" id="3.90.1200.10">
    <property type="match status" value="1"/>
</dbReference>
<dbReference type="GO" id="GO:0042601">
    <property type="term" value="C:endospore-forming forespore"/>
    <property type="evidence" value="ECO:0007669"/>
    <property type="project" value="TreeGrafter"/>
</dbReference>
<protein>
    <submittedName>
        <fullName evidence="1">Phosphotransferase</fullName>
    </submittedName>
</protein>
<dbReference type="AlphaFoldDB" id="A0A926N5G2"/>
<gene>
    <name evidence="1" type="ORF">IC620_05175</name>
</gene>
<dbReference type="PANTHER" id="PTHR39179:SF3">
    <property type="entry name" value="COTS-RELATED PROTEIN"/>
    <property type="match status" value="1"/>
</dbReference>